<proteinExistence type="predicted"/>
<organism evidence="2 3">
    <name type="scientific">Zophobas morio</name>
    <dbReference type="NCBI Taxonomy" id="2755281"/>
    <lineage>
        <taxon>Eukaryota</taxon>
        <taxon>Metazoa</taxon>
        <taxon>Ecdysozoa</taxon>
        <taxon>Arthropoda</taxon>
        <taxon>Hexapoda</taxon>
        <taxon>Insecta</taxon>
        <taxon>Pterygota</taxon>
        <taxon>Neoptera</taxon>
        <taxon>Endopterygota</taxon>
        <taxon>Coleoptera</taxon>
        <taxon>Polyphaga</taxon>
        <taxon>Cucujiformia</taxon>
        <taxon>Tenebrionidae</taxon>
        <taxon>Zophobas</taxon>
    </lineage>
</organism>
<dbReference type="AlphaFoldDB" id="A0AA38HW89"/>
<evidence type="ECO:0000313" key="2">
    <source>
        <dbReference type="EMBL" id="KAJ3645145.1"/>
    </source>
</evidence>
<reference evidence="2" key="1">
    <citation type="journal article" date="2023" name="G3 (Bethesda)">
        <title>Whole genome assemblies of Zophobas morio and Tenebrio molitor.</title>
        <authorList>
            <person name="Kaur S."/>
            <person name="Stinson S.A."/>
            <person name="diCenzo G.C."/>
        </authorList>
    </citation>
    <scope>NUCLEOTIDE SEQUENCE</scope>
    <source>
        <strain evidence="2">QUZm001</strain>
    </source>
</reference>
<dbReference type="Proteomes" id="UP001168821">
    <property type="component" value="Unassembled WGS sequence"/>
</dbReference>
<dbReference type="EMBL" id="JALNTZ010000007">
    <property type="protein sequence ID" value="KAJ3645145.1"/>
    <property type="molecule type" value="Genomic_DNA"/>
</dbReference>
<protein>
    <submittedName>
        <fullName evidence="2">Uncharacterized protein</fullName>
    </submittedName>
</protein>
<gene>
    <name evidence="2" type="ORF">Zmor_022829</name>
</gene>
<name>A0AA38HW89_9CUCU</name>
<comment type="caution">
    <text evidence="2">The sequence shown here is derived from an EMBL/GenBank/DDBJ whole genome shotgun (WGS) entry which is preliminary data.</text>
</comment>
<keyword evidence="3" id="KW-1185">Reference proteome</keyword>
<feature type="region of interest" description="Disordered" evidence="1">
    <location>
        <begin position="1"/>
        <end position="23"/>
    </location>
</feature>
<evidence type="ECO:0000313" key="3">
    <source>
        <dbReference type="Proteomes" id="UP001168821"/>
    </source>
</evidence>
<accession>A0AA38HW89</accession>
<feature type="region of interest" description="Disordered" evidence="1">
    <location>
        <begin position="59"/>
        <end position="90"/>
    </location>
</feature>
<evidence type="ECO:0000256" key="1">
    <source>
        <dbReference type="SAM" id="MobiDB-lite"/>
    </source>
</evidence>
<sequence>MNEELTNERRTKLAKSETTEGLKRQRIERINGRTTEEMNEEKKKPKTKLMKNQLKMNENKPKINANKLMKGSTNEGIKECTNKGMTEDTI</sequence>